<comment type="caution">
    <text evidence="2">The sequence shown here is derived from an EMBL/GenBank/DDBJ whole genome shotgun (WGS) entry which is preliminary data.</text>
</comment>
<keyword evidence="2" id="KW-0540">Nuclease</keyword>
<keyword evidence="2" id="KW-0255">Endonuclease</keyword>
<gene>
    <name evidence="2" type="ORF">F4553_004904</name>
</gene>
<reference evidence="2 3" key="1">
    <citation type="submission" date="2020-08" db="EMBL/GenBank/DDBJ databases">
        <title>Sequencing the genomes of 1000 actinobacteria strains.</title>
        <authorList>
            <person name="Klenk H.-P."/>
        </authorList>
    </citation>
    <scope>NUCLEOTIDE SEQUENCE [LARGE SCALE GENOMIC DNA]</scope>
    <source>
        <strain evidence="2 3">DSM 45362</strain>
    </source>
</reference>
<proteinExistence type="predicted"/>
<accession>A0A841BV14</accession>
<evidence type="ECO:0000313" key="2">
    <source>
        <dbReference type="EMBL" id="MBB5871525.1"/>
    </source>
</evidence>
<dbReference type="PANTHER" id="PTHR35400:SF3">
    <property type="entry name" value="SLL1072 PROTEIN"/>
    <property type="match status" value="1"/>
</dbReference>
<dbReference type="SUPFAM" id="SSF52980">
    <property type="entry name" value="Restriction endonuclease-like"/>
    <property type="match status" value="1"/>
</dbReference>
<dbReference type="Pfam" id="PF05685">
    <property type="entry name" value="Uma2"/>
    <property type="match status" value="1"/>
</dbReference>
<name>A0A841BV14_9ACTN</name>
<dbReference type="AlphaFoldDB" id="A0A841BV14"/>
<dbReference type="InterPro" id="IPR012296">
    <property type="entry name" value="Nuclease_put_TT1808"/>
</dbReference>
<dbReference type="InterPro" id="IPR011335">
    <property type="entry name" value="Restrct_endonuc-II-like"/>
</dbReference>
<feature type="domain" description="Putative restriction endonuclease" evidence="1">
    <location>
        <begin position="11"/>
        <end position="166"/>
    </location>
</feature>
<evidence type="ECO:0000313" key="3">
    <source>
        <dbReference type="Proteomes" id="UP000587527"/>
    </source>
</evidence>
<dbReference type="Gene3D" id="3.90.1570.10">
    <property type="entry name" value="tt1808, chain A"/>
    <property type="match status" value="1"/>
</dbReference>
<keyword evidence="2" id="KW-0378">Hydrolase</keyword>
<dbReference type="PANTHER" id="PTHR35400">
    <property type="entry name" value="SLR1083 PROTEIN"/>
    <property type="match status" value="1"/>
</dbReference>
<dbReference type="Proteomes" id="UP000587527">
    <property type="component" value="Unassembled WGS sequence"/>
</dbReference>
<evidence type="ECO:0000259" key="1">
    <source>
        <dbReference type="Pfam" id="PF05685"/>
    </source>
</evidence>
<organism evidence="2 3">
    <name type="scientific">Allocatelliglobosispora scoriae</name>
    <dbReference type="NCBI Taxonomy" id="643052"/>
    <lineage>
        <taxon>Bacteria</taxon>
        <taxon>Bacillati</taxon>
        <taxon>Actinomycetota</taxon>
        <taxon>Actinomycetes</taxon>
        <taxon>Micromonosporales</taxon>
        <taxon>Micromonosporaceae</taxon>
        <taxon>Allocatelliglobosispora</taxon>
    </lineage>
</organism>
<dbReference type="EMBL" id="JACHMN010000002">
    <property type="protein sequence ID" value="MBB5871525.1"/>
    <property type="molecule type" value="Genomic_DNA"/>
</dbReference>
<dbReference type="GO" id="GO:0004519">
    <property type="term" value="F:endonuclease activity"/>
    <property type="evidence" value="ECO:0007669"/>
    <property type="project" value="UniProtKB-KW"/>
</dbReference>
<sequence>MDQPGRLLTIDDLDAIPYDGKRYELIDGVLHVSPAPTHPHQAVSGFLFSWLFDNAPDGMTAAQAIDMHVSRFKSFIPDVLVAVRAGETRDSPVTPAEVLLAVEIVSPGSRPMDRVRKPRHYAQAGIECFWRIEQEPELTVHTYTLDHSTGTYLPTGSFTEVVAVERPWPIKLPVALIDPGKRRGAIRQ</sequence>
<protein>
    <submittedName>
        <fullName evidence="2">Uma2 family endonuclease</fullName>
    </submittedName>
</protein>
<dbReference type="RefSeq" id="WP_184839637.1">
    <property type="nucleotide sequence ID" value="NZ_JACHMN010000002.1"/>
</dbReference>
<dbReference type="CDD" id="cd06260">
    <property type="entry name" value="DUF820-like"/>
    <property type="match status" value="1"/>
</dbReference>
<dbReference type="InterPro" id="IPR008538">
    <property type="entry name" value="Uma2"/>
</dbReference>
<keyword evidence="3" id="KW-1185">Reference proteome</keyword>